<dbReference type="SMART" id="SM00530">
    <property type="entry name" value="HTH_XRE"/>
    <property type="match status" value="1"/>
</dbReference>
<dbReference type="SUPFAM" id="SSF47413">
    <property type="entry name" value="lambda repressor-like DNA-binding domains"/>
    <property type="match status" value="1"/>
</dbReference>
<dbReference type="RefSeq" id="WP_128493378.1">
    <property type="nucleotide sequence ID" value="NZ_RZNB01000001.1"/>
</dbReference>
<feature type="domain" description="HTH cro/C1-type" evidence="1">
    <location>
        <begin position="36"/>
        <end position="83"/>
    </location>
</feature>
<dbReference type="PANTHER" id="PTHR35010">
    <property type="entry name" value="BLL4672 PROTEIN-RELATED"/>
    <property type="match status" value="1"/>
</dbReference>
<keyword evidence="3" id="KW-1185">Reference proteome</keyword>
<reference evidence="2 3" key="1">
    <citation type="submission" date="2018-12" db="EMBL/GenBank/DDBJ databases">
        <authorList>
            <person name="Li F."/>
        </authorList>
    </citation>
    <scope>NUCLEOTIDE SEQUENCE [LARGE SCALE GENOMIC DNA]</scope>
    <source>
        <strain evidence="2 3">11W25H-1</strain>
    </source>
</reference>
<dbReference type="PROSITE" id="PS50943">
    <property type="entry name" value="HTH_CROC1"/>
    <property type="match status" value="1"/>
</dbReference>
<dbReference type="Gene3D" id="3.30.450.180">
    <property type="match status" value="1"/>
</dbReference>
<sequence length="276" mass="29702">MPVQPSPLGDFLRAQRARVAPQDVGLPDVAGRRVTGLRREEVAVLAGVSVDYYTRLEQGRERTPSAQVVDALCGALRLSPDARQHAYRLAMLAPTFQPPPDTVSAELLQLMDAFPGAAAYVVDPAFRVIAANATARALLGPTQLEVGGLEFIFLEPAARDYFVEWDVVARASVSAIRLAAGFPVPYPAVPPLVERLLRESSDFATLWADHTVSGLNITYKVINHPDIGRVELTYQTLDVRDAPGQQLTVATAPVGSSSADALALLGAIDATRRARR</sequence>
<dbReference type="AlphaFoldDB" id="A0A444PXD0"/>
<evidence type="ECO:0000313" key="2">
    <source>
        <dbReference type="EMBL" id="RWZ52535.1"/>
    </source>
</evidence>
<protein>
    <submittedName>
        <fullName evidence="2">XRE family transcriptional regulator</fullName>
    </submittedName>
</protein>
<proteinExistence type="predicted"/>
<dbReference type="InterPro" id="IPR001387">
    <property type="entry name" value="Cro/C1-type_HTH"/>
</dbReference>
<dbReference type="OrthoDB" id="3518652at2"/>
<name>A0A444PXD0_9MICO</name>
<dbReference type="EMBL" id="RZNB01000001">
    <property type="protein sequence ID" value="RWZ52535.1"/>
    <property type="molecule type" value="Genomic_DNA"/>
</dbReference>
<dbReference type="InterPro" id="IPR041413">
    <property type="entry name" value="MLTR_LBD"/>
</dbReference>
<accession>A0A444PXD0</accession>
<dbReference type="GO" id="GO:0003677">
    <property type="term" value="F:DNA binding"/>
    <property type="evidence" value="ECO:0007669"/>
    <property type="project" value="InterPro"/>
</dbReference>
<dbReference type="Proteomes" id="UP000288547">
    <property type="component" value="Unassembled WGS sequence"/>
</dbReference>
<dbReference type="InterPro" id="IPR010982">
    <property type="entry name" value="Lambda_DNA-bd_dom_sf"/>
</dbReference>
<dbReference type="Pfam" id="PF13560">
    <property type="entry name" value="HTH_31"/>
    <property type="match status" value="1"/>
</dbReference>
<gene>
    <name evidence="2" type="ORF">ELQ90_00830</name>
</gene>
<dbReference type="Pfam" id="PF17765">
    <property type="entry name" value="MLTR_LBD"/>
    <property type="match status" value="1"/>
</dbReference>
<evidence type="ECO:0000259" key="1">
    <source>
        <dbReference type="PROSITE" id="PS50943"/>
    </source>
</evidence>
<dbReference type="PANTHER" id="PTHR35010:SF2">
    <property type="entry name" value="BLL4672 PROTEIN"/>
    <property type="match status" value="1"/>
</dbReference>
<comment type="caution">
    <text evidence="2">The sequence shown here is derived from an EMBL/GenBank/DDBJ whole genome shotgun (WGS) entry which is preliminary data.</text>
</comment>
<dbReference type="Gene3D" id="1.10.260.40">
    <property type="entry name" value="lambda repressor-like DNA-binding domains"/>
    <property type="match status" value="1"/>
</dbReference>
<organism evidence="2 3">
    <name type="scientific">Labedella phragmitis</name>
    <dbReference type="NCBI Taxonomy" id="2498849"/>
    <lineage>
        <taxon>Bacteria</taxon>
        <taxon>Bacillati</taxon>
        <taxon>Actinomycetota</taxon>
        <taxon>Actinomycetes</taxon>
        <taxon>Micrococcales</taxon>
        <taxon>Microbacteriaceae</taxon>
        <taxon>Labedella</taxon>
    </lineage>
</organism>
<dbReference type="CDD" id="cd00093">
    <property type="entry name" value="HTH_XRE"/>
    <property type="match status" value="1"/>
</dbReference>
<evidence type="ECO:0000313" key="3">
    <source>
        <dbReference type="Proteomes" id="UP000288547"/>
    </source>
</evidence>